<comment type="subcellular location">
    <subcellularLocation>
        <location evidence="1">Membrane</location>
    </subcellularLocation>
</comment>
<evidence type="ECO:0000256" key="7">
    <source>
        <dbReference type="ARBA" id="ARBA00023136"/>
    </source>
</evidence>
<keyword evidence="6" id="KW-0408">Iron</keyword>
<dbReference type="InterPro" id="IPR034804">
    <property type="entry name" value="SQR/QFR_C/D"/>
</dbReference>
<name>A0A7V8T0P0_9BACT</name>
<organism evidence="9 10">
    <name type="scientific">Candidatus Acidiferrum panamense</name>
    <dbReference type="NCBI Taxonomy" id="2741543"/>
    <lineage>
        <taxon>Bacteria</taxon>
        <taxon>Pseudomonadati</taxon>
        <taxon>Acidobacteriota</taxon>
        <taxon>Terriglobia</taxon>
        <taxon>Candidatus Acidiferrales</taxon>
        <taxon>Candidatus Acidiferrum</taxon>
    </lineage>
</organism>
<dbReference type="Pfam" id="PF01127">
    <property type="entry name" value="Sdh_cyt"/>
    <property type="match status" value="1"/>
</dbReference>
<evidence type="ECO:0000256" key="8">
    <source>
        <dbReference type="SAM" id="Phobius"/>
    </source>
</evidence>
<evidence type="ECO:0000313" key="10">
    <source>
        <dbReference type="Proteomes" id="UP000567293"/>
    </source>
</evidence>
<evidence type="ECO:0000256" key="2">
    <source>
        <dbReference type="ARBA" id="ARBA00022617"/>
    </source>
</evidence>
<gene>
    <name evidence="9" type="ORF">HRJ53_28295</name>
</gene>
<comment type="caution">
    <text evidence="9">The sequence shown here is derived from an EMBL/GenBank/DDBJ whole genome shotgun (WGS) entry which is preliminary data.</text>
</comment>
<dbReference type="InterPro" id="IPR000701">
    <property type="entry name" value="SuccDH_FuR_B_TM-su"/>
</dbReference>
<evidence type="ECO:0000313" key="9">
    <source>
        <dbReference type="EMBL" id="MBA0088907.1"/>
    </source>
</evidence>
<feature type="transmembrane region" description="Helical" evidence="8">
    <location>
        <begin position="103"/>
        <end position="121"/>
    </location>
</feature>
<feature type="transmembrane region" description="Helical" evidence="8">
    <location>
        <begin position="62"/>
        <end position="83"/>
    </location>
</feature>
<dbReference type="GO" id="GO:0016020">
    <property type="term" value="C:membrane"/>
    <property type="evidence" value="ECO:0007669"/>
    <property type="project" value="UniProtKB-SubCell"/>
</dbReference>
<evidence type="ECO:0000256" key="1">
    <source>
        <dbReference type="ARBA" id="ARBA00004370"/>
    </source>
</evidence>
<feature type="transmembrane region" description="Helical" evidence="8">
    <location>
        <begin position="187"/>
        <end position="208"/>
    </location>
</feature>
<sequence>MSATASQSDSGYLLRKLHSLTGVLPVGAFLAEHFWSNSAALVNAPKYDEVSRDLQTIPFRPIVEWAVIFLPMLFHAVYGVYIWVRGKSNVSSYPWVGNWLYVAQRYTGLIAFAYIGWHLYTERWLTHGRSTYATVARDFENPWYLAFFVIGILASSFHLGVGIWNFLCKWGLAATVKAQQAAGRLGIVIGVAFGVVGILIVLSFRLNWHPFASYYIPK</sequence>
<dbReference type="EMBL" id="JACDQQ010002741">
    <property type="protein sequence ID" value="MBA0088907.1"/>
    <property type="molecule type" value="Genomic_DNA"/>
</dbReference>
<evidence type="ECO:0000256" key="6">
    <source>
        <dbReference type="ARBA" id="ARBA00023004"/>
    </source>
</evidence>
<dbReference type="Gene3D" id="1.20.1300.10">
    <property type="entry name" value="Fumarate reductase/succinate dehydrogenase, transmembrane subunit"/>
    <property type="match status" value="1"/>
</dbReference>
<keyword evidence="5 8" id="KW-1133">Transmembrane helix</keyword>
<reference evidence="9" key="1">
    <citation type="submission" date="2020-06" db="EMBL/GenBank/DDBJ databases">
        <title>Legume-microbial interactions unlock mineral nutrients during tropical forest succession.</title>
        <authorList>
            <person name="Epihov D.Z."/>
        </authorList>
    </citation>
    <scope>NUCLEOTIDE SEQUENCE [LARGE SCALE GENOMIC DNA]</scope>
    <source>
        <strain evidence="9">Pan2503</strain>
    </source>
</reference>
<dbReference type="NCBIfam" id="TIGR02046">
    <property type="entry name" value="sdhC_b558_fam"/>
    <property type="match status" value="1"/>
</dbReference>
<dbReference type="SUPFAM" id="SSF81343">
    <property type="entry name" value="Fumarate reductase respiratory complex transmembrane subunits"/>
    <property type="match status" value="1"/>
</dbReference>
<proteinExistence type="predicted"/>
<dbReference type="InterPro" id="IPR011138">
    <property type="entry name" value="Cytochrome_b-558"/>
</dbReference>
<evidence type="ECO:0000256" key="4">
    <source>
        <dbReference type="ARBA" id="ARBA00022723"/>
    </source>
</evidence>
<keyword evidence="4" id="KW-0479">Metal-binding</keyword>
<evidence type="ECO:0000256" key="5">
    <source>
        <dbReference type="ARBA" id="ARBA00022989"/>
    </source>
</evidence>
<keyword evidence="2" id="KW-0349">Heme</keyword>
<keyword evidence="7 8" id="KW-0472">Membrane</keyword>
<dbReference type="AlphaFoldDB" id="A0A7V8T0P0"/>
<feature type="transmembrane region" description="Helical" evidence="8">
    <location>
        <begin position="142"/>
        <end position="167"/>
    </location>
</feature>
<keyword evidence="10" id="KW-1185">Reference proteome</keyword>
<dbReference type="Proteomes" id="UP000567293">
    <property type="component" value="Unassembled WGS sequence"/>
</dbReference>
<evidence type="ECO:0000256" key="3">
    <source>
        <dbReference type="ARBA" id="ARBA00022692"/>
    </source>
</evidence>
<keyword evidence="3 8" id="KW-0812">Transmembrane</keyword>
<protein>
    <submittedName>
        <fullName evidence="9">Succinate dehydrogenase</fullName>
    </submittedName>
</protein>
<accession>A0A7V8T0P0</accession>
<dbReference type="GO" id="GO:0046872">
    <property type="term" value="F:metal ion binding"/>
    <property type="evidence" value="ECO:0007669"/>
    <property type="project" value="UniProtKB-KW"/>
</dbReference>